<keyword evidence="2" id="KW-1185">Reference proteome</keyword>
<sequence length="232" mass="27481">MLVQLLARNSKETKTKRARRKKSETYLQNKLEKIVLILLSKQENVSDSSDSKTKRKKIDKRFKNRTRKVLYLKKRIKKETLCESWVLDYFINAKLKNKKLIDACKSIDNDKNNRELFGFKFKEFVCQVEKLQRITTSLEVQETFQITILHNLIEVKWNKNKKDPDSRKSTRAKAFKILSKLAKNNKGLLDTKNNTEVFEFGSEILFKTVALQIENKQRESETDFKSNRKIQN</sequence>
<name>A0A397VN62_9GLOM</name>
<proteinExistence type="predicted"/>
<protein>
    <submittedName>
        <fullName evidence="1">Uncharacterized protein</fullName>
    </submittedName>
</protein>
<gene>
    <name evidence="1" type="ORF">C2G38_2169863</name>
</gene>
<evidence type="ECO:0000313" key="2">
    <source>
        <dbReference type="Proteomes" id="UP000266673"/>
    </source>
</evidence>
<dbReference type="AlphaFoldDB" id="A0A397VN62"/>
<reference evidence="1 2" key="1">
    <citation type="submission" date="2018-06" db="EMBL/GenBank/DDBJ databases">
        <title>Comparative genomics reveals the genomic features of Rhizophagus irregularis, R. cerebriforme, R. diaphanum and Gigaspora rosea, and their symbiotic lifestyle signature.</title>
        <authorList>
            <person name="Morin E."/>
            <person name="San Clemente H."/>
            <person name="Chen E.C.H."/>
            <person name="De La Providencia I."/>
            <person name="Hainaut M."/>
            <person name="Kuo A."/>
            <person name="Kohler A."/>
            <person name="Murat C."/>
            <person name="Tang N."/>
            <person name="Roy S."/>
            <person name="Loubradou J."/>
            <person name="Henrissat B."/>
            <person name="Grigoriev I.V."/>
            <person name="Corradi N."/>
            <person name="Roux C."/>
            <person name="Martin F.M."/>
        </authorList>
    </citation>
    <scope>NUCLEOTIDE SEQUENCE [LARGE SCALE GENOMIC DNA]</scope>
    <source>
        <strain evidence="1 2">DAOM 194757</strain>
    </source>
</reference>
<dbReference type="Proteomes" id="UP000266673">
    <property type="component" value="Unassembled WGS sequence"/>
</dbReference>
<evidence type="ECO:0000313" key="1">
    <source>
        <dbReference type="EMBL" id="RIB23955.1"/>
    </source>
</evidence>
<comment type="caution">
    <text evidence="1">The sequence shown here is derived from an EMBL/GenBank/DDBJ whole genome shotgun (WGS) entry which is preliminary data.</text>
</comment>
<organism evidence="1 2">
    <name type="scientific">Gigaspora rosea</name>
    <dbReference type="NCBI Taxonomy" id="44941"/>
    <lineage>
        <taxon>Eukaryota</taxon>
        <taxon>Fungi</taxon>
        <taxon>Fungi incertae sedis</taxon>
        <taxon>Mucoromycota</taxon>
        <taxon>Glomeromycotina</taxon>
        <taxon>Glomeromycetes</taxon>
        <taxon>Diversisporales</taxon>
        <taxon>Gigasporaceae</taxon>
        <taxon>Gigaspora</taxon>
    </lineage>
</organism>
<dbReference type="EMBL" id="QKWP01000237">
    <property type="protein sequence ID" value="RIB23955.1"/>
    <property type="molecule type" value="Genomic_DNA"/>
</dbReference>
<accession>A0A397VN62</accession>